<dbReference type="EMBL" id="HBHQ01014401">
    <property type="protein sequence ID" value="CAD9817764.1"/>
    <property type="molecule type" value="Transcribed_RNA"/>
</dbReference>
<dbReference type="SUPFAM" id="SSF56300">
    <property type="entry name" value="Metallo-dependent phosphatases"/>
    <property type="match status" value="1"/>
</dbReference>
<dbReference type="InterPro" id="IPR004843">
    <property type="entry name" value="Calcineurin-like_PHP"/>
</dbReference>
<sequence>MVWIIPSLVAAAVALLYGILLQRRAVPQLELVGSSPSQTEENATFVIGDLHGDVNCARFWIGKTNLIENFSSLDTSAWRWRDPSSTLIFMGDYIDKGPTSRQTVELVMTLTEQFPAQVTALMGNHELELLKDRDEERGYFYFQLPYAVVHPAEYLNYLDSPPEDTDELVIDSLYNASIEVYSLNLYRFTRIAPTSVSEDSRLVSITEYVNPKHHRQLVSERLEDYQKSYLDSYRSDTKLGRWLENRPIAHLTEDGTLFVHGGISEPVARHIFSGGRAAIDELNRQMKLNAHEKDIIAFLETTMLGEAVEDLVTYRGNHESCSDLVHKILPQMPGVKRLAVGHTPEELVRVECDGSFLALDSLLGRWIRATGNNYCPPNATDRQFSINGRYACEPIEQSCEGQIVKLLQTGEVVIIETTSG</sequence>
<dbReference type="GO" id="GO:0016787">
    <property type="term" value="F:hydrolase activity"/>
    <property type="evidence" value="ECO:0007669"/>
    <property type="project" value="InterPro"/>
</dbReference>
<dbReference type="Pfam" id="PF00149">
    <property type="entry name" value="Metallophos"/>
    <property type="match status" value="1"/>
</dbReference>
<dbReference type="Gene3D" id="3.60.21.10">
    <property type="match status" value="1"/>
</dbReference>
<organism evidence="2">
    <name type="scientific">Attheya septentrionalis</name>
    <dbReference type="NCBI Taxonomy" id="420275"/>
    <lineage>
        <taxon>Eukaryota</taxon>
        <taxon>Sar</taxon>
        <taxon>Stramenopiles</taxon>
        <taxon>Ochrophyta</taxon>
        <taxon>Bacillariophyta</taxon>
        <taxon>Coscinodiscophyceae</taxon>
        <taxon>Chaetocerotophycidae</taxon>
        <taxon>Chaetocerotales</taxon>
        <taxon>Attheyaceae</taxon>
        <taxon>Attheya</taxon>
    </lineage>
</organism>
<dbReference type="InterPro" id="IPR029052">
    <property type="entry name" value="Metallo-depent_PP-like"/>
</dbReference>
<protein>
    <recommendedName>
        <fullName evidence="1">Calcineurin-like phosphoesterase domain-containing protein</fullName>
    </recommendedName>
</protein>
<dbReference type="PANTHER" id="PTHR46546">
    <property type="entry name" value="SHEWANELLA-LIKE PROTEIN PHOSPHATASE 1"/>
    <property type="match status" value="1"/>
</dbReference>
<gene>
    <name evidence="2" type="ORF">ASEP1449_LOCUS9596</name>
</gene>
<dbReference type="AlphaFoldDB" id="A0A7S2XNH3"/>
<reference evidence="2" key="1">
    <citation type="submission" date="2021-01" db="EMBL/GenBank/DDBJ databases">
        <authorList>
            <person name="Corre E."/>
            <person name="Pelletier E."/>
            <person name="Niang G."/>
            <person name="Scheremetjew M."/>
            <person name="Finn R."/>
            <person name="Kale V."/>
            <person name="Holt S."/>
            <person name="Cochrane G."/>
            <person name="Meng A."/>
            <person name="Brown T."/>
            <person name="Cohen L."/>
        </authorList>
    </citation>
    <scope>NUCLEOTIDE SEQUENCE</scope>
    <source>
        <strain evidence="2">CCMP2084</strain>
    </source>
</reference>
<accession>A0A7S2XNH3</accession>
<name>A0A7S2XNH3_9STRA</name>
<feature type="domain" description="Calcineurin-like phosphoesterase" evidence="1">
    <location>
        <begin position="46"/>
        <end position="173"/>
    </location>
</feature>
<evidence type="ECO:0000313" key="2">
    <source>
        <dbReference type="EMBL" id="CAD9817764.1"/>
    </source>
</evidence>
<dbReference type="PANTHER" id="PTHR46546:SF4">
    <property type="entry name" value="SHEWANELLA-LIKE PROTEIN PHOSPHATASE 1"/>
    <property type="match status" value="1"/>
</dbReference>
<proteinExistence type="predicted"/>
<evidence type="ECO:0000259" key="1">
    <source>
        <dbReference type="Pfam" id="PF00149"/>
    </source>
</evidence>